<dbReference type="Gene3D" id="3.40.190.150">
    <property type="entry name" value="Bordetella uptake gene, domain 1"/>
    <property type="match status" value="1"/>
</dbReference>
<proteinExistence type="inferred from homology"/>
<reference evidence="2 3" key="1">
    <citation type="submission" date="2018-07" db="EMBL/GenBank/DDBJ databases">
        <title>Genomic Encyclopedia of Type Strains, Phase IV (KMG-IV): sequencing the most valuable type-strain genomes for metagenomic binning, comparative biology and taxonomic classification.</title>
        <authorList>
            <person name="Goeker M."/>
        </authorList>
    </citation>
    <scope>NUCLEOTIDE SEQUENCE [LARGE SCALE GENOMIC DNA]</scope>
    <source>
        <strain evidence="2 3">DSM 21634</strain>
    </source>
</reference>
<dbReference type="AlphaFoldDB" id="A0A368X6Q7"/>
<evidence type="ECO:0000256" key="1">
    <source>
        <dbReference type="ARBA" id="ARBA00006987"/>
    </source>
</evidence>
<dbReference type="SUPFAM" id="SSF53850">
    <property type="entry name" value="Periplasmic binding protein-like II"/>
    <property type="match status" value="1"/>
</dbReference>
<dbReference type="InterPro" id="IPR005064">
    <property type="entry name" value="BUG"/>
</dbReference>
<dbReference type="InterPro" id="IPR042100">
    <property type="entry name" value="Bug_dom1"/>
</dbReference>
<dbReference type="PANTHER" id="PTHR42928:SF5">
    <property type="entry name" value="BLR1237 PROTEIN"/>
    <property type="match status" value="1"/>
</dbReference>
<gene>
    <name evidence="2" type="ORF">DES41_11819</name>
</gene>
<evidence type="ECO:0000313" key="2">
    <source>
        <dbReference type="EMBL" id="RCW63623.1"/>
    </source>
</evidence>
<comment type="caution">
    <text evidence="2">The sequence shown here is derived from an EMBL/GenBank/DDBJ whole genome shotgun (WGS) entry which is preliminary data.</text>
</comment>
<dbReference type="PIRSF" id="PIRSF017082">
    <property type="entry name" value="YflP"/>
    <property type="match status" value="1"/>
</dbReference>
<dbReference type="Gene3D" id="3.40.190.10">
    <property type="entry name" value="Periplasmic binding protein-like II"/>
    <property type="match status" value="1"/>
</dbReference>
<protein>
    <submittedName>
        <fullName evidence="2">Tripartite-type tricarboxylate transporter receptor subunit TctC</fullName>
    </submittedName>
</protein>
<keyword evidence="2" id="KW-0675">Receptor</keyword>
<sequence length="299" mass="31989">MAQATRTTTLLVGFPAGSGVDYVARLLADRLQQVLNRTFIVDNRVGASGRIAMEQLKRAPNDGSVLAVVPSGMLSIFPSFYRKLAYDPLKDYTAVAKFCDYHMGLASATTAPYKTLPEFLEWAKRNPANYGHPGMGTAPHFTGYLLAQDAGVKLQDVSYRGGPQLTQATIGGEIALAANLSGTFRELAKGGRIRLLAVTAPQRSPTTPDVPTLAELGFPNGVVQENIGLLAPVGLDRALVAQLADAVRQVAAEQAFQEKLQVGDYSSAYLDGAAYVGLTTNAQARWAKVIERSGFRADE</sequence>
<dbReference type="Proteomes" id="UP000252884">
    <property type="component" value="Unassembled WGS sequence"/>
</dbReference>
<comment type="similarity">
    <text evidence="1">Belongs to the UPF0065 (bug) family.</text>
</comment>
<dbReference type="Pfam" id="PF03401">
    <property type="entry name" value="TctC"/>
    <property type="match status" value="1"/>
</dbReference>
<organism evidence="2 3">
    <name type="scientific">Pseudorhodoferax soli</name>
    <dbReference type="NCBI Taxonomy" id="545864"/>
    <lineage>
        <taxon>Bacteria</taxon>
        <taxon>Pseudomonadati</taxon>
        <taxon>Pseudomonadota</taxon>
        <taxon>Betaproteobacteria</taxon>
        <taxon>Burkholderiales</taxon>
        <taxon>Comamonadaceae</taxon>
    </lineage>
</organism>
<accession>A0A368X6Q7</accession>
<name>A0A368X6Q7_9BURK</name>
<evidence type="ECO:0000313" key="3">
    <source>
        <dbReference type="Proteomes" id="UP000252884"/>
    </source>
</evidence>
<dbReference type="PANTHER" id="PTHR42928">
    <property type="entry name" value="TRICARBOXYLATE-BINDING PROTEIN"/>
    <property type="match status" value="1"/>
</dbReference>
<keyword evidence="3" id="KW-1185">Reference proteome</keyword>
<dbReference type="EMBL" id="QPJK01000018">
    <property type="protein sequence ID" value="RCW63623.1"/>
    <property type="molecule type" value="Genomic_DNA"/>
</dbReference>